<dbReference type="Proteomes" id="UP000255024">
    <property type="component" value="Unassembled WGS sequence"/>
</dbReference>
<keyword evidence="2" id="KW-1185">Reference proteome</keyword>
<organism evidence="1 2">
    <name type="scientific">Myroides odoratus</name>
    <name type="common">Flavobacterium odoratum</name>
    <dbReference type="NCBI Taxonomy" id="256"/>
    <lineage>
        <taxon>Bacteria</taxon>
        <taxon>Pseudomonadati</taxon>
        <taxon>Bacteroidota</taxon>
        <taxon>Flavobacteriia</taxon>
        <taxon>Flavobacteriales</taxon>
        <taxon>Flavobacteriaceae</taxon>
        <taxon>Myroides</taxon>
    </lineage>
</organism>
<gene>
    <name evidence="1" type="ORF">NCTC11179_02931</name>
</gene>
<reference evidence="1 2" key="1">
    <citation type="submission" date="2018-06" db="EMBL/GenBank/DDBJ databases">
        <authorList>
            <consortium name="Pathogen Informatics"/>
            <person name="Doyle S."/>
        </authorList>
    </citation>
    <scope>NUCLEOTIDE SEQUENCE [LARGE SCALE GENOMIC DNA]</scope>
    <source>
        <strain evidence="1 2">NCTC11179</strain>
    </source>
</reference>
<accession>A0A378U2B5</accession>
<dbReference type="PROSITE" id="PS51257">
    <property type="entry name" value="PROKAR_LIPOPROTEIN"/>
    <property type="match status" value="1"/>
</dbReference>
<evidence type="ECO:0000313" key="1">
    <source>
        <dbReference type="EMBL" id="STZ69425.1"/>
    </source>
</evidence>
<name>A0A378U2B5_MYROD</name>
<dbReference type="RefSeq" id="WP_115092168.1">
    <property type="nucleotide sequence ID" value="NZ_CP068107.1"/>
</dbReference>
<protein>
    <submittedName>
        <fullName evidence="1">Uncharacterized protein</fullName>
    </submittedName>
</protein>
<proteinExistence type="predicted"/>
<sequence length="193" mass="21677">MKKIYICAVLAVLFASCSTEEEGTESIQKENIIQTIPQVNWGTLIDDIEKSSESTSAYSSKLQLISQVESVAFANADFLSIIKPEYTSPTVSELNEVMTMDAIQLINEMNYSPTAKKYLKELLVDHTPLTVDPQKEIGLFPKEVKLLQFLLDKNNPDEEWNTKKPLAFAYGYQQGSARAVVFAVLAQEFKKVK</sequence>
<dbReference type="AlphaFoldDB" id="A0A378U2B5"/>
<dbReference type="EMBL" id="UGQL01000002">
    <property type="protein sequence ID" value="STZ69425.1"/>
    <property type="molecule type" value="Genomic_DNA"/>
</dbReference>
<evidence type="ECO:0000313" key="2">
    <source>
        <dbReference type="Proteomes" id="UP000255024"/>
    </source>
</evidence>